<keyword evidence="2" id="KW-1185">Reference proteome</keyword>
<dbReference type="Proteomes" id="UP000605148">
    <property type="component" value="Unassembled WGS sequence"/>
</dbReference>
<proteinExistence type="predicted"/>
<dbReference type="EMBL" id="BMFA01000002">
    <property type="protein sequence ID" value="GGB39405.1"/>
    <property type="molecule type" value="Genomic_DNA"/>
</dbReference>
<dbReference type="RefSeq" id="WP_150494995.1">
    <property type="nucleotide sequence ID" value="NZ_BMFA01000002.1"/>
</dbReference>
<comment type="caution">
    <text evidence="1">The sequence shown here is derived from an EMBL/GenBank/DDBJ whole genome shotgun (WGS) entry which is preliminary data.</text>
</comment>
<reference evidence="1" key="2">
    <citation type="submission" date="2020-09" db="EMBL/GenBank/DDBJ databases">
        <authorList>
            <person name="Sun Q."/>
            <person name="Zhou Y."/>
        </authorList>
    </citation>
    <scope>NUCLEOTIDE SEQUENCE</scope>
    <source>
        <strain evidence="1">CGMCC 1.12426</strain>
    </source>
</reference>
<protein>
    <submittedName>
        <fullName evidence="1">Uncharacterized protein</fullName>
    </submittedName>
</protein>
<sequence length="98" mass="11232">MNLGHGNNHEGRDHDRHAEIDRRVPAIVAVQDPGDHPPLPARYRPNAVFLAHLIAMKEDFPQTRTYRRETPDVGTRAYRTTSALPRRRECGRLVSTVR</sequence>
<name>A0A916WYC2_9HYPH</name>
<gene>
    <name evidence="1" type="ORF">GCM10011316_09300</name>
</gene>
<evidence type="ECO:0000313" key="1">
    <source>
        <dbReference type="EMBL" id="GGB39405.1"/>
    </source>
</evidence>
<dbReference type="AlphaFoldDB" id="A0A916WYC2"/>
<evidence type="ECO:0000313" key="2">
    <source>
        <dbReference type="Proteomes" id="UP000605148"/>
    </source>
</evidence>
<organism evidence="1 2">
    <name type="scientific">Roseibium aquae</name>
    <dbReference type="NCBI Taxonomy" id="1323746"/>
    <lineage>
        <taxon>Bacteria</taxon>
        <taxon>Pseudomonadati</taxon>
        <taxon>Pseudomonadota</taxon>
        <taxon>Alphaproteobacteria</taxon>
        <taxon>Hyphomicrobiales</taxon>
        <taxon>Stappiaceae</taxon>
        <taxon>Roseibium</taxon>
    </lineage>
</organism>
<dbReference type="OrthoDB" id="7678482at2"/>
<reference evidence="1" key="1">
    <citation type="journal article" date="2014" name="Int. J. Syst. Evol. Microbiol.">
        <title>Complete genome sequence of Corynebacterium casei LMG S-19264T (=DSM 44701T), isolated from a smear-ripened cheese.</title>
        <authorList>
            <consortium name="US DOE Joint Genome Institute (JGI-PGF)"/>
            <person name="Walter F."/>
            <person name="Albersmeier A."/>
            <person name="Kalinowski J."/>
            <person name="Ruckert C."/>
        </authorList>
    </citation>
    <scope>NUCLEOTIDE SEQUENCE</scope>
    <source>
        <strain evidence="1">CGMCC 1.12426</strain>
    </source>
</reference>
<accession>A0A916WYC2</accession>